<dbReference type="GO" id="GO:0005576">
    <property type="term" value="C:extracellular region"/>
    <property type="evidence" value="ECO:0007669"/>
    <property type="project" value="UniProtKB-SubCell"/>
</dbReference>
<dbReference type="InterPro" id="IPR037120">
    <property type="entry name" value="Haem_peroxidase_sf_animal"/>
</dbReference>
<reference evidence="10" key="1">
    <citation type="submission" date="2015-11" db="EMBL/GenBank/DDBJ databases">
        <title>De novo transcriptome assembly of four potential Pierce s Disease insect vectors from Arizona vineyards.</title>
        <authorList>
            <person name="Tassone E.E."/>
        </authorList>
    </citation>
    <scope>NUCLEOTIDE SEQUENCE</scope>
</reference>
<protein>
    <recommendedName>
        <fullName evidence="11">Peroxidase</fullName>
    </recommendedName>
</protein>
<keyword evidence="6 7" id="KW-0408">Iron</keyword>
<dbReference type="EMBL" id="GEBQ01023020">
    <property type="protein sequence ID" value="JAT16957.1"/>
    <property type="molecule type" value="Transcribed_RNA"/>
</dbReference>
<dbReference type="Pfam" id="PF03098">
    <property type="entry name" value="An_peroxidase"/>
    <property type="match status" value="1"/>
</dbReference>
<evidence type="ECO:0000256" key="5">
    <source>
        <dbReference type="ARBA" id="ARBA00022729"/>
    </source>
</evidence>
<evidence type="ECO:0008006" key="11">
    <source>
        <dbReference type="Google" id="ProtNLM"/>
    </source>
</evidence>
<evidence type="ECO:0000256" key="9">
    <source>
        <dbReference type="SAM" id="SignalP"/>
    </source>
</evidence>
<feature type="signal peptide" evidence="9">
    <location>
        <begin position="1"/>
        <end position="16"/>
    </location>
</feature>
<dbReference type="InterPro" id="IPR019791">
    <property type="entry name" value="Haem_peroxidase_animal"/>
</dbReference>
<evidence type="ECO:0000313" key="10">
    <source>
        <dbReference type="EMBL" id="JAT16957.1"/>
    </source>
</evidence>
<dbReference type="GO" id="GO:0046872">
    <property type="term" value="F:metal ion binding"/>
    <property type="evidence" value="ECO:0007669"/>
    <property type="project" value="UniProtKB-KW"/>
</dbReference>
<dbReference type="PROSITE" id="PS50292">
    <property type="entry name" value="PEROXIDASE_3"/>
    <property type="match status" value="1"/>
</dbReference>
<keyword evidence="3" id="KW-0560">Oxidoreductase</keyword>
<proteinExistence type="predicted"/>
<evidence type="ECO:0000256" key="6">
    <source>
        <dbReference type="ARBA" id="ARBA00023004"/>
    </source>
</evidence>
<evidence type="ECO:0000256" key="3">
    <source>
        <dbReference type="ARBA" id="ARBA00022559"/>
    </source>
</evidence>
<keyword evidence="3" id="KW-0575">Peroxidase</keyword>
<keyword evidence="7" id="KW-0479">Metal-binding</keyword>
<dbReference type="PANTHER" id="PTHR11475:SF86">
    <property type="entry name" value="PEROXIDASE"/>
    <property type="match status" value="1"/>
</dbReference>
<dbReference type="PANTHER" id="PTHR11475">
    <property type="entry name" value="OXIDASE/PEROXIDASE"/>
    <property type="match status" value="1"/>
</dbReference>
<keyword evidence="5 9" id="KW-0732">Signal</keyword>
<feature type="binding site" description="axial binding residue" evidence="7">
    <location>
        <position position="445"/>
    </location>
    <ligand>
        <name>heme b</name>
        <dbReference type="ChEBI" id="CHEBI:60344"/>
    </ligand>
    <ligandPart>
        <name>Fe</name>
        <dbReference type="ChEBI" id="CHEBI:18248"/>
    </ligandPart>
</feature>
<keyword evidence="2" id="KW-0964">Secreted</keyword>
<dbReference type="Gene3D" id="1.10.640.10">
    <property type="entry name" value="Haem peroxidase domain superfamily, animal type"/>
    <property type="match status" value="1"/>
</dbReference>
<evidence type="ECO:0000256" key="1">
    <source>
        <dbReference type="ARBA" id="ARBA00004613"/>
    </source>
</evidence>
<evidence type="ECO:0000256" key="7">
    <source>
        <dbReference type="PIRSR" id="PIRSR619791-2"/>
    </source>
</evidence>
<dbReference type="InterPro" id="IPR010255">
    <property type="entry name" value="Haem_peroxidase_sf"/>
</dbReference>
<feature type="compositionally biased region" description="Basic and acidic residues" evidence="8">
    <location>
        <begin position="24"/>
        <end position="43"/>
    </location>
</feature>
<accession>A0A1B6KZS9</accession>
<sequence length="684" mass="77987">MQLSIFLAHAFVFASAGISCTEEQKDRYQSTREPRDPSPRYRNIDSPCSNDKFPSWGSANISYARRLPSWYEDASAEKSCPVDPKGRFQPLNIIDTATCTSVREPCNPSQRYRNIDGTCTNDKFPHWGSSNISFARLLPAWYEDGKSEPRKSITGEDLPNARTLSVTFFHGKEIPDHINTMHVMQLAQMVVHDCINTDFHQGDPDNICCTSNSQVPDQSTVPEKGRMPIKVPPGDYFFDQFNATCLRFIRARYAQNGICHKYPVEQINFHTAAIDGGFLYGNDEHSAKTLRTFSGGKMVVQTTEDGRPFPMQVANTIDPVPCFILDESDKFCFFMGDTRININSAATFYMIAFLRLHNYLCDGLALINPHWDDETLYQTSRRIVDGFFQKLIYKDCLPICLGENYMRKKGILVDLYPDSCINFYNPYINPSIMNEFAAATFRVLHSLVPDRLVMADEDYHPKFDLMLADYYFRPTVMTEKGNMNNAFRGMCYQGQKYRDPYVTEAMTNKIFKLPTAPFGSDLEAQTILRGRDTGLLSYNQARVLCGIGRAETFEDFGDVMSTDMIEKHKKLYNHVDDVDLYTGCQSEWLVEGSLLGPTALCISGEQFYNLMYGDRFYYENCGQPWSFTKEQLKEIQKLTISWLFCVAGDGLKNAPINALHTISDSNPIVLCSEIPHLDFTCWKE</sequence>
<dbReference type="GO" id="GO:0020037">
    <property type="term" value="F:heme binding"/>
    <property type="evidence" value="ECO:0007669"/>
    <property type="project" value="InterPro"/>
</dbReference>
<gene>
    <name evidence="10" type="ORF">g.16539</name>
</gene>
<organism evidence="10">
    <name type="scientific">Graphocephala atropunctata</name>
    <dbReference type="NCBI Taxonomy" id="36148"/>
    <lineage>
        <taxon>Eukaryota</taxon>
        <taxon>Metazoa</taxon>
        <taxon>Ecdysozoa</taxon>
        <taxon>Arthropoda</taxon>
        <taxon>Hexapoda</taxon>
        <taxon>Insecta</taxon>
        <taxon>Pterygota</taxon>
        <taxon>Neoptera</taxon>
        <taxon>Paraneoptera</taxon>
        <taxon>Hemiptera</taxon>
        <taxon>Auchenorrhyncha</taxon>
        <taxon>Membracoidea</taxon>
        <taxon>Cicadellidae</taxon>
        <taxon>Cicadellinae</taxon>
        <taxon>Cicadellini</taxon>
        <taxon>Graphocephala</taxon>
    </lineage>
</organism>
<dbReference type="FunFam" id="1.10.640.10:FF:000003">
    <property type="entry name" value="chorion peroxidase"/>
    <property type="match status" value="1"/>
</dbReference>
<dbReference type="CDD" id="cd09823">
    <property type="entry name" value="peroxinectin_like"/>
    <property type="match status" value="1"/>
</dbReference>
<feature type="region of interest" description="Disordered" evidence="8">
    <location>
        <begin position="24"/>
        <end position="44"/>
    </location>
</feature>
<dbReference type="GO" id="GO:0022412">
    <property type="term" value="P:cellular process involved in reproduction in multicellular organism"/>
    <property type="evidence" value="ECO:0007669"/>
    <property type="project" value="UniProtKB-ARBA"/>
</dbReference>
<comment type="subcellular location">
    <subcellularLocation>
        <location evidence="1">Secreted</location>
    </subcellularLocation>
</comment>
<name>A0A1B6KZS9_9HEMI</name>
<evidence type="ECO:0000256" key="8">
    <source>
        <dbReference type="SAM" id="MobiDB-lite"/>
    </source>
</evidence>
<keyword evidence="4 7" id="KW-0349">Heme</keyword>
<dbReference type="SUPFAM" id="SSF48113">
    <property type="entry name" value="Heme-dependent peroxidases"/>
    <property type="match status" value="1"/>
</dbReference>
<evidence type="ECO:0000256" key="2">
    <source>
        <dbReference type="ARBA" id="ARBA00022525"/>
    </source>
</evidence>
<dbReference type="PRINTS" id="PR00457">
    <property type="entry name" value="ANPEROXIDASE"/>
</dbReference>
<dbReference type="GO" id="GO:0004601">
    <property type="term" value="F:peroxidase activity"/>
    <property type="evidence" value="ECO:0007669"/>
    <property type="project" value="UniProtKB-KW"/>
</dbReference>
<feature type="chain" id="PRO_5008586993" description="Peroxidase" evidence="9">
    <location>
        <begin position="17"/>
        <end position="684"/>
    </location>
</feature>
<dbReference type="GO" id="GO:0006979">
    <property type="term" value="P:response to oxidative stress"/>
    <property type="evidence" value="ECO:0007669"/>
    <property type="project" value="InterPro"/>
</dbReference>
<evidence type="ECO:0000256" key="4">
    <source>
        <dbReference type="ARBA" id="ARBA00022617"/>
    </source>
</evidence>
<dbReference type="AlphaFoldDB" id="A0A1B6KZS9"/>